<name>A0A068RG23_9FUNG</name>
<dbReference type="EMBL" id="CBTN010000001">
    <property type="protein sequence ID" value="CDH48567.1"/>
    <property type="molecule type" value="Genomic_DNA"/>
</dbReference>
<reference evidence="1" key="1">
    <citation type="submission" date="2013-08" db="EMBL/GenBank/DDBJ databases">
        <title>Gene expansion shapes genome architecture in the human pathogen Lichtheimia corymbifera: an evolutionary genomics analysis in the ancient terrestrial Mucorales (Mucoromycotina).</title>
        <authorList>
            <person name="Schwartze V.U."/>
            <person name="Winter S."/>
            <person name="Shelest E."/>
            <person name="Marcet-Houben M."/>
            <person name="Horn F."/>
            <person name="Wehner S."/>
            <person name="Hoffmann K."/>
            <person name="Riege K."/>
            <person name="Sammeth M."/>
            <person name="Nowrousian M."/>
            <person name="Valiante V."/>
            <person name="Linde J."/>
            <person name="Jacobsen I.D."/>
            <person name="Marz M."/>
            <person name="Brakhage A.A."/>
            <person name="Gabaldon T."/>
            <person name="Bocker S."/>
            <person name="Voigt K."/>
        </authorList>
    </citation>
    <scope>NUCLEOTIDE SEQUENCE [LARGE SCALE GENOMIC DNA]</scope>
    <source>
        <strain evidence="1">FSU 9682</strain>
    </source>
</reference>
<protein>
    <submittedName>
        <fullName evidence="1">Uncharacterized protein</fullName>
    </submittedName>
</protein>
<dbReference type="VEuPathDB" id="FungiDB:LCOR_00342.1"/>
<dbReference type="Proteomes" id="UP000027586">
    <property type="component" value="Unassembled WGS sequence"/>
</dbReference>
<dbReference type="OrthoDB" id="10604871at2759"/>
<proteinExistence type="predicted"/>
<keyword evidence="2" id="KW-1185">Reference proteome</keyword>
<accession>A0A068RG23</accession>
<dbReference type="AlphaFoldDB" id="A0A068RG23"/>
<gene>
    <name evidence="1" type="ORF">LCOR_00342.1</name>
</gene>
<organism evidence="1 2">
    <name type="scientific">Lichtheimia corymbifera JMRC:FSU:9682</name>
    <dbReference type="NCBI Taxonomy" id="1263082"/>
    <lineage>
        <taxon>Eukaryota</taxon>
        <taxon>Fungi</taxon>
        <taxon>Fungi incertae sedis</taxon>
        <taxon>Mucoromycota</taxon>
        <taxon>Mucoromycotina</taxon>
        <taxon>Mucoromycetes</taxon>
        <taxon>Mucorales</taxon>
        <taxon>Lichtheimiaceae</taxon>
        <taxon>Lichtheimia</taxon>
    </lineage>
</organism>
<evidence type="ECO:0000313" key="1">
    <source>
        <dbReference type="EMBL" id="CDH48567.1"/>
    </source>
</evidence>
<evidence type="ECO:0000313" key="2">
    <source>
        <dbReference type="Proteomes" id="UP000027586"/>
    </source>
</evidence>
<comment type="caution">
    <text evidence="1">The sequence shown here is derived from an EMBL/GenBank/DDBJ whole genome shotgun (WGS) entry which is preliminary data.</text>
</comment>
<sequence length="109" mass="12230">MGSLPSSTCASRHRKRVWLPSSSAIKDPWDMMDPTIWNTLGGPQAKRVMKWKEHQDDLEELCGPSSINITKIKRLASGVTFTFSSGKDMELTGPKKTRLSICSNSFSKW</sequence>